<dbReference type="PROSITE" id="PS50885">
    <property type="entry name" value="HAMP"/>
    <property type="match status" value="2"/>
</dbReference>
<accession>A0A7W6GUG5</accession>
<evidence type="ECO:0000313" key="8">
    <source>
        <dbReference type="EMBL" id="MBB3988546.1"/>
    </source>
</evidence>
<evidence type="ECO:0000259" key="6">
    <source>
        <dbReference type="PROSITE" id="PS50111"/>
    </source>
</evidence>
<dbReference type="RefSeq" id="WP_183970456.1">
    <property type="nucleotide sequence ID" value="NZ_BAABBZ010000013.1"/>
</dbReference>
<feature type="domain" description="Methyl-accepting transducer" evidence="6">
    <location>
        <begin position="461"/>
        <end position="690"/>
    </location>
</feature>
<dbReference type="Gene3D" id="6.10.340.10">
    <property type="match status" value="1"/>
</dbReference>
<dbReference type="PROSITE" id="PS50111">
    <property type="entry name" value="CHEMOTAXIS_TRANSDUC_2"/>
    <property type="match status" value="1"/>
</dbReference>
<protein>
    <submittedName>
        <fullName evidence="8">Methyl-accepting chemotaxis protein</fullName>
    </submittedName>
</protein>
<dbReference type="InterPro" id="IPR003660">
    <property type="entry name" value="HAMP_dom"/>
</dbReference>
<sequence>MNKLLSRSLAFKLLAVSATAITLFLALTFAVVISQVRDRTLTMTLDRASADASATAQGFNAKIGGLAGMTKSLAGAVQKGREVGTIDRAMVTMMLPTLIENSDLVFGSWMLEADRGFDGQIGPLSDEAQGTNTNGQFTPYWTRSDDGLQLILPGEIDYTASYFNIPATTRQATATEPYQEDSVGGLLMMSIAEPVVSNGTLHGVLGIDIGLGNLANSLKDERPFGTGRVYLLSATGKWLTAPNENLIMQPYEAEGADKVTAAMKDGRISIINDVVGADGEGVYRVIYPFELSGLNTRWFIVVDVPVSAVSTIVNEQTMILIVGGLLILCAVIVSLLLAVRRFIQKPVSALLGEVVHLSAGHYEKPVSGQNRGDEIGALATSLEAFRHKLAEGQQLEETNDLQRRAADQVVEALGFGLSKLSEGILTYRIDGHFPGTYAALRDNFNSTMHSLEQTITRLNTTISTIDAGSGEISSSADQLARRTEQQAASLEETAAALCEITHNLNESANNAGQAAETVNGACADADRSGQIVQRAKDAMESIEDSSDKVAKIISVIDEIAFQTNLLALNAGVEAARAGEAGRGFAVVAQEVRELAQRSAHAAKEIKSLISTSREQVGQGVAMVGETGELLTRIADQVQSINGLIQHISKSAQEQSSGLKEINIAVNQMDQMTQQNAAMVEETSAASGLLNDEARALNDMVKSFQIGGGVALGQRAA</sequence>
<feature type="transmembrane region" description="Helical" evidence="5">
    <location>
        <begin position="318"/>
        <end position="339"/>
    </location>
</feature>
<evidence type="ECO:0000256" key="3">
    <source>
        <dbReference type="ARBA" id="ARBA00029447"/>
    </source>
</evidence>
<keyword evidence="5" id="KW-0812">Transmembrane</keyword>
<evidence type="ECO:0000259" key="7">
    <source>
        <dbReference type="PROSITE" id="PS50885"/>
    </source>
</evidence>
<dbReference type="Proteomes" id="UP000541426">
    <property type="component" value="Unassembled WGS sequence"/>
</dbReference>
<gene>
    <name evidence="8" type="ORF">GGQ68_004903</name>
</gene>
<feature type="domain" description="HAMP" evidence="7">
    <location>
        <begin position="341"/>
        <end position="394"/>
    </location>
</feature>
<dbReference type="SMART" id="SM00283">
    <property type="entry name" value="MA"/>
    <property type="match status" value="1"/>
</dbReference>
<keyword evidence="4" id="KW-0807">Transducer</keyword>
<dbReference type="Pfam" id="PF00672">
    <property type="entry name" value="HAMP"/>
    <property type="match status" value="1"/>
</dbReference>
<comment type="subcellular location">
    <subcellularLocation>
        <location evidence="1">Membrane</location>
    </subcellularLocation>
</comment>
<evidence type="ECO:0000256" key="5">
    <source>
        <dbReference type="SAM" id="Phobius"/>
    </source>
</evidence>
<dbReference type="CDD" id="cd11386">
    <property type="entry name" value="MCP_signal"/>
    <property type="match status" value="1"/>
</dbReference>
<dbReference type="InterPro" id="IPR051310">
    <property type="entry name" value="MCP_chemotaxis"/>
</dbReference>
<dbReference type="SMART" id="SM00304">
    <property type="entry name" value="HAMP"/>
    <property type="match status" value="2"/>
</dbReference>
<reference evidence="8 9" key="1">
    <citation type="submission" date="2020-08" db="EMBL/GenBank/DDBJ databases">
        <title>Genomic Encyclopedia of Type Strains, Phase IV (KMG-IV): sequencing the most valuable type-strain genomes for metagenomic binning, comparative biology and taxonomic classification.</title>
        <authorList>
            <person name="Goeker M."/>
        </authorList>
    </citation>
    <scope>NUCLEOTIDE SEQUENCE [LARGE SCALE GENOMIC DNA]</scope>
    <source>
        <strain evidence="8 9">DSM 102235</strain>
    </source>
</reference>
<name>A0A7W6GUG5_9RHOB</name>
<dbReference type="EMBL" id="JACIEJ010000029">
    <property type="protein sequence ID" value="MBB3988546.1"/>
    <property type="molecule type" value="Genomic_DNA"/>
</dbReference>
<evidence type="ECO:0000256" key="2">
    <source>
        <dbReference type="ARBA" id="ARBA00022500"/>
    </source>
</evidence>
<dbReference type="Gene3D" id="3.30.450.20">
    <property type="entry name" value="PAS domain"/>
    <property type="match status" value="2"/>
</dbReference>
<dbReference type="PANTHER" id="PTHR43531:SF11">
    <property type="entry name" value="METHYL-ACCEPTING CHEMOTAXIS PROTEIN 3"/>
    <property type="match status" value="1"/>
</dbReference>
<keyword evidence="2" id="KW-0145">Chemotaxis</keyword>
<dbReference type="SUPFAM" id="SSF158472">
    <property type="entry name" value="HAMP domain-like"/>
    <property type="match status" value="1"/>
</dbReference>
<dbReference type="FunFam" id="1.10.287.950:FF:000001">
    <property type="entry name" value="Methyl-accepting chemotaxis sensory transducer"/>
    <property type="match status" value="1"/>
</dbReference>
<dbReference type="GO" id="GO:0007165">
    <property type="term" value="P:signal transduction"/>
    <property type="evidence" value="ECO:0007669"/>
    <property type="project" value="UniProtKB-KW"/>
</dbReference>
<evidence type="ECO:0000313" key="9">
    <source>
        <dbReference type="Proteomes" id="UP000541426"/>
    </source>
</evidence>
<comment type="caution">
    <text evidence="8">The sequence shown here is derived from an EMBL/GenBank/DDBJ whole genome shotgun (WGS) entry which is preliminary data.</text>
</comment>
<keyword evidence="9" id="KW-1185">Reference proteome</keyword>
<comment type="similarity">
    <text evidence="3">Belongs to the methyl-accepting chemotaxis (MCP) protein family.</text>
</comment>
<evidence type="ECO:0000256" key="4">
    <source>
        <dbReference type="PROSITE-ProRule" id="PRU00284"/>
    </source>
</evidence>
<organism evidence="8 9">
    <name type="scientific">Sagittula marina</name>
    <dbReference type="NCBI Taxonomy" id="943940"/>
    <lineage>
        <taxon>Bacteria</taxon>
        <taxon>Pseudomonadati</taxon>
        <taxon>Pseudomonadota</taxon>
        <taxon>Alphaproteobacteria</taxon>
        <taxon>Rhodobacterales</taxon>
        <taxon>Roseobacteraceae</taxon>
        <taxon>Sagittula</taxon>
    </lineage>
</organism>
<dbReference type="PANTHER" id="PTHR43531">
    <property type="entry name" value="PROTEIN ICFG"/>
    <property type="match status" value="1"/>
</dbReference>
<dbReference type="InterPro" id="IPR004089">
    <property type="entry name" value="MCPsignal_dom"/>
</dbReference>
<dbReference type="SUPFAM" id="SSF58104">
    <property type="entry name" value="Methyl-accepting chemotaxis protein (MCP) signaling domain"/>
    <property type="match status" value="1"/>
</dbReference>
<feature type="domain" description="HAMP" evidence="7">
    <location>
        <begin position="404"/>
        <end position="456"/>
    </location>
</feature>
<dbReference type="GO" id="GO:0006935">
    <property type="term" value="P:chemotaxis"/>
    <property type="evidence" value="ECO:0007669"/>
    <property type="project" value="UniProtKB-KW"/>
</dbReference>
<dbReference type="Pfam" id="PF22673">
    <property type="entry name" value="MCP-like_PDC_1"/>
    <property type="match status" value="1"/>
</dbReference>
<keyword evidence="5" id="KW-1133">Transmembrane helix</keyword>
<dbReference type="Pfam" id="PF00015">
    <property type="entry name" value="MCPsignal"/>
    <property type="match status" value="1"/>
</dbReference>
<dbReference type="CDD" id="cd12913">
    <property type="entry name" value="PDC1_MCP_like"/>
    <property type="match status" value="1"/>
</dbReference>
<dbReference type="AlphaFoldDB" id="A0A7W6GUG5"/>
<keyword evidence="5" id="KW-0472">Membrane</keyword>
<dbReference type="GO" id="GO:0016020">
    <property type="term" value="C:membrane"/>
    <property type="evidence" value="ECO:0007669"/>
    <property type="project" value="UniProtKB-SubCell"/>
</dbReference>
<evidence type="ECO:0000256" key="1">
    <source>
        <dbReference type="ARBA" id="ARBA00004370"/>
    </source>
</evidence>
<proteinExistence type="inferred from homology"/>
<dbReference type="Gene3D" id="1.10.287.950">
    <property type="entry name" value="Methyl-accepting chemotaxis protein"/>
    <property type="match status" value="1"/>
</dbReference>